<dbReference type="AlphaFoldDB" id="U2ZS22"/>
<dbReference type="Pfam" id="PF10094">
    <property type="entry name" value="DUF2332"/>
    <property type="match status" value="1"/>
</dbReference>
<evidence type="ECO:0000313" key="1">
    <source>
        <dbReference type="EMBL" id="GAD48174.1"/>
    </source>
</evidence>
<evidence type="ECO:0008006" key="3">
    <source>
        <dbReference type="Google" id="ProtNLM"/>
    </source>
</evidence>
<dbReference type="InterPro" id="IPR011200">
    <property type="entry name" value="UCP012608"/>
</dbReference>
<protein>
    <recommendedName>
        <fullName evidence="3">DUF2332 domain-containing protein</fullName>
    </recommendedName>
</protein>
<evidence type="ECO:0000313" key="2">
    <source>
        <dbReference type="Proteomes" id="UP000016568"/>
    </source>
</evidence>
<comment type="caution">
    <text evidence="1">The sequence shown here is derived from an EMBL/GenBank/DDBJ whole genome shotgun (WGS) entry which is preliminary data.</text>
</comment>
<dbReference type="eggNOG" id="COG4427">
    <property type="taxonomic scope" value="Bacteria"/>
</dbReference>
<proteinExistence type="predicted"/>
<reference evidence="1 2" key="1">
    <citation type="submission" date="2013-09" db="EMBL/GenBank/DDBJ databases">
        <title>Whole genome shotgun sequence of Novosphingobium tardaugens NBRC 16725.</title>
        <authorList>
            <person name="Isaki S."/>
            <person name="Hosoyama A."/>
            <person name="Tsuchikane K."/>
            <person name="Katsumata H."/>
            <person name="Ando Y."/>
            <person name="Yamazaki S."/>
            <person name="Fujita N."/>
        </authorList>
    </citation>
    <scope>NUCLEOTIDE SEQUENCE [LARGE SCALE GENOMIC DNA]</scope>
    <source>
        <strain evidence="1 2">NBRC 16725</strain>
    </source>
</reference>
<dbReference type="KEGG" id="ntd:EGO55_00810"/>
<keyword evidence="2" id="KW-1185">Reference proteome</keyword>
<dbReference type="Proteomes" id="UP000016568">
    <property type="component" value="Unassembled WGS sequence"/>
</dbReference>
<sequence length="353" mass="38893">MGLENVLDAIDWQAEYCWRNDAPITARVVAAQRAILDSDTLCGDYMRDWRDVRRDDAMPLRLAGGFHYLHLTWADPRLGGVYRGEVTAQADVDAILLAVLHDHDAQLLSWFDGPPQTNEAGRSAGIMAGLLWLAPRLGPRFALHEIGASAGINTMMDRFAFDLGGVKAGQADSVMSIVPEWRGPPPSDERVAITAITGCDIAPLDLRDPFAALLLKSYVWADAVQRMARIDAAVALAKERPPALDRADAASWVEAWLATPQETGETRVLYHSIVWQYLPQQTQARIETAMAAAGAAATAERPLAWVQLETNRETYRHELRVRSWPGDGAWTVLGTAHAHGAWVEWFGVPVRDS</sequence>
<dbReference type="RefSeq" id="WP_021689081.1">
    <property type="nucleotide sequence ID" value="NZ_CP034179.1"/>
</dbReference>
<name>U2ZS22_9SPHN</name>
<accession>U2ZS22</accession>
<gene>
    <name evidence="1" type="ORF">NT2_02_02560</name>
</gene>
<dbReference type="PIRSF" id="PIRSF012608">
    <property type="entry name" value="UCP012608"/>
    <property type="match status" value="1"/>
</dbReference>
<dbReference type="OrthoDB" id="7666987at2"/>
<organism evidence="1 2">
    <name type="scientific">Caenibius tardaugens NBRC 16725</name>
    <dbReference type="NCBI Taxonomy" id="1219035"/>
    <lineage>
        <taxon>Bacteria</taxon>
        <taxon>Pseudomonadati</taxon>
        <taxon>Pseudomonadota</taxon>
        <taxon>Alphaproteobacteria</taxon>
        <taxon>Sphingomonadales</taxon>
        <taxon>Erythrobacteraceae</taxon>
        <taxon>Caenibius</taxon>
    </lineage>
</organism>
<dbReference type="EMBL" id="BASZ01000002">
    <property type="protein sequence ID" value="GAD48174.1"/>
    <property type="molecule type" value="Genomic_DNA"/>
</dbReference>